<dbReference type="PANTHER" id="PTHR22870">
    <property type="entry name" value="REGULATOR OF CHROMOSOME CONDENSATION"/>
    <property type="match status" value="1"/>
</dbReference>
<dbReference type="Pfam" id="PF00415">
    <property type="entry name" value="RCC1"/>
    <property type="match status" value="1"/>
</dbReference>
<accession>A0A1R1PIP2</accession>
<dbReference type="InterPro" id="IPR009091">
    <property type="entry name" value="RCC1/BLIP-II"/>
</dbReference>
<organism evidence="4 5">
    <name type="scientific">Zancudomyces culisetae</name>
    <name type="common">Gut fungus</name>
    <name type="synonym">Smittium culisetae</name>
    <dbReference type="NCBI Taxonomy" id="1213189"/>
    <lineage>
        <taxon>Eukaryota</taxon>
        <taxon>Fungi</taxon>
        <taxon>Fungi incertae sedis</taxon>
        <taxon>Zoopagomycota</taxon>
        <taxon>Kickxellomycotina</taxon>
        <taxon>Harpellomycetes</taxon>
        <taxon>Harpellales</taxon>
        <taxon>Legeriomycetaceae</taxon>
        <taxon>Zancudomyces</taxon>
    </lineage>
</organism>
<protein>
    <submittedName>
        <fullName evidence="4">Putative E3 ubiquitin-protein ligase HERC4</fullName>
    </submittedName>
</protein>
<dbReference type="InterPro" id="IPR051210">
    <property type="entry name" value="Ub_ligase/GEF_domain"/>
</dbReference>
<gene>
    <name evidence="4" type="ORF">AX774_g5736</name>
    <name evidence="3" type="ORF">AX774_g7601</name>
</gene>
<dbReference type="InterPro" id="IPR000408">
    <property type="entry name" value="Reg_chr_condens"/>
</dbReference>
<evidence type="ECO:0000313" key="3">
    <source>
        <dbReference type="EMBL" id="OMH79004.1"/>
    </source>
</evidence>
<dbReference type="SUPFAM" id="SSF50985">
    <property type="entry name" value="RCC1/BLIP-II"/>
    <property type="match status" value="1"/>
</dbReference>
<evidence type="ECO:0000313" key="5">
    <source>
        <dbReference type="Proteomes" id="UP000188320"/>
    </source>
</evidence>
<evidence type="ECO:0000256" key="1">
    <source>
        <dbReference type="ARBA" id="ARBA00022737"/>
    </source>
</evidence>
<evidence type="ECO:0000256" key="2">
    <source>
        <dbReference type="PROSITE-ProRule" id="PRU00235"/>
    </source>
</evidence>
<dbReference type="Proteomes" id="UP000188320">
    <property type="component" value="Unassembled WGS sequence"/>
</dbReference>
<sequence>MFSEKLDDGHVYVCGCGALGLGEETTHITTPLRIPGLRNIVAVKASTDYSCAIDEAGRLFIWGLNNFCGILGNGSTDHHYNPILIEAPGSANTHLRFLPENLSVGNSFSLAFLS</sequence>
<evidence type="ECO:0000313" key="4">
    <source>
        <dbReference type="EMBL" id="OMH80826.1"/>
    </source>
</evidence>
<keyword evidence="5" id="KW-1185">Reference proteome</keyword>
<comment type="caution">
    <text evidence="4">The sequence shown here is derived from an EMBL/GenBank/DDBJ whole genome shotgun (WGS) entry which is preliminary data.</text>
</comment>
<dbReference type="EMBL" id="LSSK01001070">
    <property type="protein sequence ID" value="OMH80826.1"/>
    <property type="molecule type" value="Genomic_DNA"/>
</dbReference>
<proteinExistence type="predicted"/>
<dbReference type="AlphaFoldDB" id="A0A1R1PIP2"/>
<dbReference type="PANTHER" id="PTHR22870:SF408">
    <property type="entry name" value="OS09G0560450 PROTEIN"/>
    <property type="match status" value="1"/>
</dbReference>
<name>A0A1R1PIP2_ZANCU</name>
<dbReference type="EMBL" id="LSSK01001697">
    <property type="protein sequence ID" value="OMH79004.1"/>
    <property type="molecule type" value="Genomic_DNA"/>
</dbReference>
<dbReference type="OrthoDB" id="5370059at2759"/>
<dbReference type="Gene3D" id="2.130.10.30">
    <property type="entry name" value="Regulator of chromosome condensation 1/beta-lactamase-inhibitor protein II"/>
    <property type="match status" value="1"/>
</dbReference>
<feature type="repeat" description="RCC1" evidence="2">
    <location>
        <begin position="57"/>
        <end position="114"/>
    </location>
</feature>
<reference evidence="5" key="1">
    <citation type="submission" date="2017-01" db="EMBL/GenBank/DDBJ databases">
        <authorList>
            <person name="Wang Y."/>
            <person name="White M."/>
            <person name="Kvist S."/>
            <person name="Moncalvo J.-M."/>
        </authorList>
    </citation>
    <scope>NUCLEOTIDE SEQUENCE [LARGE SCALE GENOMIC DNA]</scope>
    <source>
        <strain evidence="5">COL-18-3</strain>
    </source>
</reference>
<dbReference type="PROSITE" id="PS50012">
    <property type="entry name" value="RCC1_3"/>
    <property type="match status" value="1"/>
</dbReference>
<keyword evidence="1" id="KW-0677">Repeat</keyword>
<reference evidence="4" key="2">
    <citation type="submission" date="2017-01" db="EMBL/GenBank/DDBJ databases">
        <authorList>
            <person name="Mah S.A."/>
            <person name="Swanson W.J."/>
            <person name="Moy G.W."/>
            <person name="Vacquier V.D."/>
        </authorList>
    </citation>
    <scope>NUCLEOTIDE SEQUENCE [LARGE SCALE GENOMIC DNA]</scope>
    <source>
        <strain evidence="4">COL-18-3</strain>
    </source>
</reference>